<organism evidence="3 4">
    <name type="scientific">Amorphus orientalis</name>
    <dbReference type="NCBI Taxonomy" id="649198"/>
    <lineage>
        <taxon>Bacteria</taxon>
        <taxon>Pseudomonadati</taxon>
        <taxon>Pseudomonadota</taxon>
        <taxon>Alphaproteobacteria</taxon>
        <taxon>Hyphomicrobiales</taxon>
        <taxon>Amorphaceae</taxon>
        <taxon>Amorphus</taxon>
    </lineage>
</organism>
<dbReference type="Gene3D" id="3.10.490.10">
    <property type="entry name" value="Gamma-glutamyl cyclotransferase-like"/>
    <property type="match status" value="1"/>
</dbReference>
<comment type="caution">
    <text evidence="3">The sequence shown here is derived from an EMBL/GenBank/DDBJ whole genome shotgun (WGS) entry which is preliminary data.</text>
</comment>
<reference evidence="3" key="1">
    <citation type="submission" date="2023-07" db="EMBL/GenBank/DDBJ databases">
        <title>Genomic Encyclopedia of Type Strains, Phase IV (KMG-IV): sequencing the most valuable type-strain genomes for metagenomic binning, comparative biology and taxonomic classification.</title>
        <authorList>
            <person name="Goeker M."/>
        </authorList>
    </citation>
    <scope>NUCLEOTIDE SEQUENCE</scope>
    <source>
        <strain evidence="3">DSM 21202</strain>
    </source>
</reference>
<name>A0AAE3VQY1_9HYPH</name>
<dbReference type="InterPro" id="IPR006840">
    <property type="entry name" value="ChaC"/>
</dbReference>
<proteinExistence type="predicted"/>
<dbReference type="SUPFAM" id="SSF110857">
    <property type="entry name" value="Gamma-glutamyl cyclotransferase-like"/>
    <property type="match status" value="1"/>
</dbReference>
<evidence type="ECO:0000313" key="4">
    <source>
        <dbReference type="Proteomes" id="UP001229244"/>
    </source>
</evidence>
<dbReference type="InterPro" id="IPR036568">
    <property type="entry name" value="GGCT-like_sf"/>
</dbReference>
<dbReference type="GO" id="GO:0005737">
    <property type="term" value="C:cytoplasm"/>
    <property type="evidence" value="ECO:0007669"/>
    <property type="project" value="TreeGrafter"/>
</dbReference>
<dbReference type="GO" id="GO:0006751">
    <property type="term" value="P:glutathione catabolic process"/>
    <property type="evidence" value="ECO:0007669"/>
    <property type="project" value="InterPro"/>
</dbReference>
<accession>A0AAE3VQY1</accession>
<dbReference type="EMBL" id="JAUSUL010000004">
    <property type="protein sequence ID" value="MDQ0317094.1"/>
    <property type="molecule type" value="Genomic_DNA"/>
</dbReference>
<dbReference type="InterPro" id="IPR013024">
    <property type="entry name" value="GGCT-like"/>
</dbReference>
<evidence type="ECO:0000256" key="2">
    <source>
        <dbReference type="ARBA" id="ARBA00023239"/>
    </source>
</evidence>
<dbReference type="PANTHER" id="PTHR12192">
    <property type="entry name" value="CATION TRANSPORT PROTEIN CHAC-RELATED"/>
    <property type="match status" value="1"/>
</dbReference>
<keyword evidence="4" id="KW-1185">Reference proteome</keyword>
<keyword evidence="2" id="KW-0456">Lyase</keyword>
<dbReference type="PANTHER" id="PTHR12192:SF2">
    <property type="entry name" value="GLUTATHIONE-SPECIFIC GAMMA-GLUTAMYLCYCLOTRANSFERASE 2"/>
    <property type="match status" value="1"/>
</dbReference>
<dbReference type="Proteomes" id="UP001229244">
    <property type="component" value="Unassembled WGS sequence"/>
</dbReference>
<sequence>MTAPEDLWVFGYGSLMWRPGFPYLEAAPARIKGRHRRLCVYSWVHRGTQDHPGLVLGLDRGGSCLGRAFRVAASDREATIDYLRAREQVTMVYLERTVQAALQDDTGRVVGALTYVVDRKHPQYAGLLPLETQLDLVSRATGQSGPNPDYVLATTDHLEEIGFRDDGLHWISERLRRNRERAARSA</sequence>
<dbReference type="RefSeq" id="WP_306886990.1">
    <property type="nucleotide sequence ID" value="NZ_JAUSUL010000004.1"/>
</dbReference>
<evidence type="ECO:0000256" key="1">
    <source>
        <dbReference type="ARBA" id="ARBA00012344"/>
    </source>
</evidence>
<evidence type="ECO:0000313" key="3">
    <source>
        <dbReference type="EMBL" id="MDQ0317094.1"/>
    </source>
</evidence>
<dbReference type="EC" id="4.3.2.7" evidence="1"/>
<protein>
    <recommendedName>
        <fullName evidence="1">glutathione-specific gamma-glutamylcyclotransferase</fullName>
        <ecNumber evidence="1">4.3.2.7</ecNumber>
    </recommendedName>
</protein>
<dbReference type="GO" id="GO:0061928">
    <property type="term" value="F:glutathione specific gamma-glutamylcyclotransferase activity"/>
    <property type="evidence" value="ECO:0007669"/>
    <property type="project" value="UniProtKB-EC"/>
</dbReference>
<gene>
    <name evidence="3" type="ORF">J2S73_003571</name>
</gene>
<dbReference type="Pfam" id="PF04752">
    <property type="entry name" value="ChaC"/>
    <property type="match status" value="1"/>
</dbReference>
<dbReference type="CDD" id="cd06661">
    <property type="entry name" value="GGCT_like"/>
    <property type="match status" value="1"/>
</dbReference>
<dbReference type="AlphaFoldDB" id="A0AAE3VQY1"/>